<accession>A0ABQ6R5C0</accession>
<gene>
    <name evidence="1" type="ORF">ASNO1_77530</name>
</gene>
<protein>
    <submittedName>
        <fullName evidence="1">Uncharacterized protein</fullName>
    </submittedName>
</protein>
<keyword evidence="2" id="KW-1185">Reference proteome</keyword>
<evidence type="ECO:0000313" key="2">
    <source>
        <dbReference type="Proteomes" id="UP001342631"/>
    </source>
</evidence>
<proteinExistence type="predicted"/>
<evidence type="ECO:0000313" key="1">
    <source>
        <dbReference type="EMBL" id="GMU11499.1"/>
    </source>
</evidence>
<name>A0ABQ6R5C0_9BACT</name>
<reference evidence="1 2" key="1">
    <citation type="journal article" date="2024" name="Arch. Microbiol.">
        <title>Corallococcus caeni sp. nov., a novel myxobacterium isolated from activated sludge.</title>
        <authorList>
            <person name="Tomita S."/>
            <person name="Nakai R."/>
            <person name="Kuroda K."/>
            <person name="Kurashita H."/>
            <person name="Hatamoto M."/>
            <person name="Yamaguchi T."/>
            <person name="Narihiro T."/>
        </authorList>
    </citation>
    <scope>NUCLEOTIDE SEQUENCE [LARGE SCALE GENOMIC DNA]</scope>
    <source>
        <strain evidence="1 2">NO1</strain>
    </source>
</reference>
<sequence length="95" mass="9170">MAPASVGDRPLESAFIKACRVGPSGSAESCCSIFRCAGAFAPAATGAAMDDAALVRREGATVAVEGAGGTGVSTLGTDVGVGPGEPEILTMRAAA</sequence>
<dbReference type="EMBL" id="BTTX01000013">
    <property type="protein sequence ID" value="GMU11499.1"/>
    <property type="molecule type" value="Genomic_DNA"/>
</dbReference>
<organism evidence="1 2">
    <name type="scientific">Corallococcus caeni</name>
    <dbReference type="NCBI Taxonomy" id="3082388"/>
    <lineage>
        <taxon>Bacteria</taxon>
        <taxon>Pseudomonadati</taxon>
        <taxon>Myxococcota</taxon>
        <taxon>Myxococcia</taxon>
        <taxon>Myxococcales</taxon>
        <taxon>Cystobacterineae</taxon>
        <taxon>Myxococcaceae</taxon>
        <taxon>Corallococcus</taxon>
    </lineage>
</organism>
<dbReference type="Proteomes" id="UP001342631">
    <property type="component" value="Unassembled WGS sequence"/>
</dbReference>
<comment type="caution">
    <text evidence="1">The sequence shown here is derived from an EMBL/GenBank/DDBJ whole genome shotgun (WGS) entry which is preliminary data.</text>
</comment>